<dbReference type="Pfam" id="PF24883">
    <property type="entry name" value="NPHP3_N"/>
    <property type="match status" value="1"/>
</dbReference>
<dbReference type="Pfam" id="PF25053">
    <property type="entry name" value="DUF7791"/>
    <property type="match status" value="1"/>
</dbReference>
<dbReference type="InterPro" id="IPR056884">
    <property type="entry name" value="NPHP3-like_N"/>
</dbReference>
<dbReference type="PANTHER" id="PTHR10039">
    <property type="entry name" value="AMELOGENIN"/>
    <property type="match status" value="1"/>
</dbReference>
<evidence type="ECO:0000313" key="5">
    <source>
        <dbReference type="Proteomes" id="UP001309876"/>
    </source>
</evidence>
<sequence>MLAPLTALGLAGTTFEIIHLDIRLTSTVRDAHAAGFEEHVNDLKLLVSDIRTSVSRLASIIADDTADGQTTSEKQTLTAHCSRCKDTGTDVKQHLDDVRPTLRKFDPRTKKIVHIKENIDVDHEAITKYLEELRSLRDAVAFCTVESLRQSTTSDFATTSFDHERLQFGLSTIVRLLQNGGRALTRDDFKEDSLVQQCMEVSIQSRLDSRHSLAMEPTSVALVVTMVRRRTIMNLLNFRQMLDRIDEVDLAYTKTFEWIFRDQEYSLAWSSFPDFLKSETQFAYWINGKAGSGKSTLLYFLIRHERLVDYLRTWSGTRRLTLAHFFSWSLGSALQNTEMGLLQSLLYQVLAEDESLVHQVFPELWHDIDPLQPPKLESLSLIEVKRALKRLLDVSAGRRCFCFFVDGIDEFNGDYNSIIDLLLAFEAPDLKFWMFVSTDLPIFRNYDCKISQLETEIYIDERLSSKYEMSDLMRDEPEAAVELVHELKDRASGVFLWIKLVVTSLLDGLKKGDDVADLKIRLRALPPDLKDLFASMLGKMEVGYQKQAAVLFRLVRTASLLLDGRGMPTQFLAVASRDFQSVLNRRPIAFETDKIVAWCKYVERRLRSRCCGLVEIHESSYRPDWWRTDLEKLDKSDQNLLASHVQFLHRTVAEYLYQDEVWDRVVCKSSKNTDFEPHKNLAYAALHMMKISPLADDLPTMQAYSWAKVLVRAVSDYECNRAKALEDLVDEMDLVLRHHTSTSSQSSHWSSYIDLDSARNIVHGHLVVLRQPLSSFLSFAAFVGLGIYVDSKLERHGLQFGAGLS</sequence>
<evidence type="ECO:0000256" key="1">
    <source>
        <dbReference type="ARBA" id="ARBA00022737"/>
    </source>
</evidence>
<name>A0AAN7SW78_9EURO</name>
<comment type="caution">
    <text evidence="4">The sequence shown here is derived from an EMBL/GenBank/DDBJ whole genome shotgun (WGS) entry which is preliminary data.</text>
</comment>
<accession>A0AAN7SW78</accession>
<dbReference type="AlphaFoldDB" id="A0AAN7SW78"/>
<dbReference type="Proteomes" id="UP001309876">
    <property type="component" value="Unassembled WGS sequence"/>
</dbReference>
<protein>
    <recommendedName>
        <fullName evidence="6">NACHT domain-containing protein</fullName>
    </recommendedName>
</protein>
<reference evidence="4 5" key="1">
    <citation type="submission" date="2023-08" db="EMBL/GenBank/DDBJ databases">
        <title>Black Yeasts Isolated from many extreme environments.</title>
        <authorList>
            <person name="Coleine C."/>
            <person name="Stajich J.E."/>
            <person name="Selbmann L."/>
        </authorList>
    </citation>
    <scope>NUCLEOTIDE SEQUENCE [LARGE SCALE GENOMIC DNA]</scope>
    <source>
        <strain evidence="4 5">CCFEE 5910</strain>
    </source>
</reference>
<evidence type="ECO:0000313" key="4">
    <source>
        <dbReference type="EMBL" id="KAK5082362.1"/>
    </source>
</evidence>
<gene>
    <name evidence="4" type="ORF">LTR05_007508</name>
</gene>
<feature type="domain" description="Nephrocystin 3-like N-terminal" evidence="2">
    <location>
        <begin position="255"/>
        <end position="424"/>
    </location>
</feature>
<dbReference type="SUPFAM" id="SSF52540">
    <property type="entry name" value="P-loop containing nucleoside triphosphate hydrolases"/>
    <property type="match status" value="1"/>
</dbReference>
<organism evidence="4 5">
    <name type="scientific">Lithohypha guttulata</name>
    <dbReference type="NCBI Taxonomy" id="1690604"/>
    <lineage>
        <taxon>Eukaryota</taxon>
        <taxon>Fungi</taxon>
        <taxon>Dikarya</taxon>
        <taxon>Ascomycota</taxon>
        <taxon>Pezizomycotina</taxon>
        <taxon>Eurotiomycetes</taxon>
        <taxon>Chaetothyriomycetidae</taxon>
        <taxon>Chaetothyriales</taxon>
        <taxon>Trichomeriaceae</taxon>
        <taxon>Lithohypha</taxon>
    </lineage>
</organism>
<dbReference type="InterPro" id="IPR056693">
    <property type="entry name" value="DUF7791"/>
</dbReference>
<evidence type="ECO:0008006" key="6">
    <source>
        <dbReference type="Google" id="ProtNLM"/>
    </source>
</evidence>
<evidence type="ECO:0000259" key="2">
    <source>
        <dbReference type="Pfam" id="PF24883"/>
    </source>
</evidence>
<dbReference type="InterPro" id="IPR027417">
    <property type="entry name" value="P-loop_NTPase"/>
</dbReference>
<feature type="domain" description="DUF7791" evidence="3">
    <location>
        <begin position="540"/>
        <end position="694"/>
    </location>
</feature>
<dbReference type="PANTHER" id="PTHR10039:SF5">
    <property type="entry name" value="NACHT DOMAIN-CONTAINING PROTEIN"/>
    <property type="match status" value="1"/>
</dbReference>
<keyword evidence="1" id="KW-0677">Repeat</keyword>
<keyword evidence="5" id="KW-1185">Reference proteome</keyword>
<proteinExistence type="predicted"/>
<dbReference type="EMBL" id="JAVRRJ010000008">
    <property type="protein sequence ID" value="KAK5082362.1"/>
    <property type="molecule type" value="Genomic_DNA"/>
</dbReference>
<evidence type="ECO:0000259" key="3">
    <source>
        <dbReference type="Pfam" id="PF25053"/>
    </source>
</evidence>